<dbReference type="RefSeq" id="WP_184012829.1">
    <property type="nucleotide sequence ID" value="NZ_JACIJS010000010.1"/>
</dbReference>
<gene>
    <name evidence="2" type="ORF">FHS89_002913</name>
</gene>
<dbReference type="Pfam" id="PF06904">
    <property type="entry name" value="Extensin-like_C"/>
    <property type="match status" value="1"/>
</dbReference>
<dbReference type="AlphaFoldDB" id="A0A840WP92"/>
<sequence>MRRAILTLCVLGAVGFAGWQGLTHPKTPLPDHWNPLTPLNVAAPVTPFTGMKLRGALTDGALCATVTAPAAQLTQLEDRVVSDQCGIVDRVSLSAVGDSQITPVETRCQIALRMAMWEVHSLQPAALAHLGEPLSRIDHMSSYSCRPIRTTGGKGQRMSTHSTADAIDIAGFVTQSGRRITLLEGWSGTPDEAAFLRAARDGACDWFRTVLGPEYNRLHADHFHLQNVGWGTCR</sequence>
<reference evidence="2 3" key="1">
    <citation type="submission" date="2020-08" db="EMBL/GenBank/DDBJ databases">
        <title>Genomic Encyclopedia of Type Strains, Phase IV (KMG-IV): sequencing the most valuable type-strain genomes for metagenomic binning, comparative biology and taxonomic classification.</title>
        <authorList>
            <person name="Goeker M."/>
        </authorList>
    </citation>
    <scope>NUCLEOTIDE SEQUENCE [LARGE SCALE GENOMIC DNA]</scope>
    <source>
        <strain evidence="2 3">DSM 103377</strain>
    </source>
</reference>
<keyword evidence="3" id="KW-1185">Reference proteome</keyword>
<dbReference type="EMBL" id="JACIJS010000010">
    <property type="protein sequence ID" value="MBB5516869.1"/>
    <property type="molecule type" value="Genomic_DNA"/>
</dbReference>
<organism evidence="2 3">
    <name type="scientific">Rubricella aquisinus</name>
    <dbReference type="NCBI Taxonomy" id="2028108"/>
    <lineage>
        <taxon>Bacteria</taxon>
        <taxon>Pseudomonadati</taxon>
        <taxon>Pseudomonadota</taxon>
        <taxon>Alphaproteobacteria</taxon>
        <taxon>Rhodobacterales</taxon>
        <taxon>Paracoccaceae</taxon>
        <taxon>Rubricella</taxon>
    </lineage>
</organism>
<name>A0A840WP92_9RHOB</name>
<evidence type="ECO:0000313" key="2">
    <source>
        <dbReference type="EMBL" id="MBB5516869.1"/>
    </source>
</evidence>
<accession>A0A840WP92</accession>
<dbReference type="Proteomes" id="UP000553766">
    <property type="component" value="Unassembled WGS sequence"/>
</dbReference>
<dbReference type="InterPro" id="IPR009683">
    <property type="entry name" value="Extensin-like_C"/>
</dbReference>
<protein>
    <recommendedName>
        <fullName evidence="1">Extensin-like C-terminal domain-containing protein</fullName>
    </recommendedName>
</protein>
<proteinExistence type="predicted"/>
<comment type="caution">
    <text evidence="2">The sequence shown here is derived from an EMBL/GenBank/DDBJ whole genome shotgun (WGS) entry which is preliminary data.</text>
</comment>
<evidence type="ECO:0000259" key="1">
    <source>
        <dbReference type="Pfam" id="PF06904"/>
    </source>
</evidence>
<feature type="domain" description="Extensin-like C-terminal" evidence="1">
    <location>
        <begin position="66"/>
        <end position="234"/>
    </location>
</feature>
<evidence type="ECO:0000313" key="3">
    <source>
        <dbReference type="Proteomes" id="UP000553766"/>
    </source>
</evidence>